<reference evidence="5" key="2">
    <citation type="submission" date="2017-02" db="UniProtKB">
        <authorList>
            <consortium name="WormBaseParasite"/>
        </authorList>
    </citation>
    <scope>IDENTIFICATION</scope>
</reference>
<protein>
    <submittedName>
        <fullName evidence="5">Peptidase S1 domain-containing protein</fullName>
    </submittedName>
</protein>
<keyword evidence="1" id="KW-1015">Disulfide bond</keyword>
<dbReference type="PANTHER" id="PTHR24256">
    <property type="entry name" value="TRYPTASE-RELATED"/>
    <property type="match status" value="1"/>
</dbReference>
<dbReference type="SUPFAM" id="SSF50494">
    <property type="entry name" value="Trypsin-like serine proteases"/>
    <property type="match status" value="1"/>
</dbReference>
<evidence type="ECO:0000256" key="2">
    <source>
        <dbReference type="ARBA" id="ARBA00024195"/>
    </source>
</evidence>
<comment type="similarity">
    <text evidence="2">Belongs to the peptidase S1 family. CLIP subfamily.</text>
</comment>
<dbReference type="Pfam" id="PF00089">
    <property type="entry name" value="Trypsin"/>
    <property type="match status" value="1"/>
</dbReference>
<evidence type="ECO:0000313" key="5">
    <source>
        <dbReference type="WBParaSite" id="ACAC_0000899101-mRNA-1"/>
    </source>
</evidence>
<dbReference type="InterPro" id="IPR051487">
    <property type="entry name" value="Ser/Thr_Proteases_Immune/Dev"/>
</dbReference>
<feature type="domain" description="Peptidase S1" evidence="3">
    <location>
        <begin position="44"/>
        <end position="180"/>
    </location>
</feature>
<dbReference type="GO" id="GO:0006508">
    <property type="term" value="P:proteolysis"/>
    <property type="evidence" value="ECO:0007669"/>
    <property type="project" value="InterPro"/>
</dbReference>
<reference evidence="4" key="1">
    <citation type="submission" date="2012-09" db="EMBL/GenBank/DDBJ databases">
        <authorList>
            <person name="Martin A.A."/>
        </authorList>
    </citation>
    <scope>NUCLEOTIDE SEQUENCE</scope>
</reference>
<dbReference type="WBParaSite" id="ACAC_0000899101-mRNA-1">
    <property type="protein sequence ID" value="ACAC_0000899101-mRNA-1"/>
    <property type="gene ID" value="ACAC_0000899101"/>
</dbReference>
<dbReference type="InterPro" id="IPR001254">
    <property type="entry name" value="Trypsin_dom"/>
</dbReference>
<dbReference type="AlphaFoldDB" id="A0A0K0DDX9"/>
<dbReference type="PROSITE" id="PS00134">
    <property type="entry name" value="TRYPSIN_HIS"/>
    <property type="match status" value="1"/>
</dbReference>
<dbReference type="InterPro" id="IPR009003">
    <property type="entry name" value="Peptidase_S1_PA"/>
</dbReference>
<organism evidence="4 5">
    <name type="scientific">Angiostrongylus cantonensis</name>
    <name type="common">Rat lungworm</name>
    <dbReference type="NCBI Taxonomy" id="6313"/>
    <lineage>
        <taxon>Eukaryota</taxon>
        <taxon>Metazoa</taxon>
        <taxon>Ecdysozoa</taxon>
        <taxon>Nematoda</taxon>
        <taxon>Chromadorea</taxon>
        <taxon>Rhabditida</taxon>
        <taxon>Rhabditina</taxon>
        <taxon>Rhabditomorpha</taxon>
        <taxon>Strongyloidea</taxon>
        <taxon>Metastrongylidae</taxon>
        <taxon>Angiostrongylus</taxon>
    </lineage>
</organism>
<accession>A0A0K0DDX9</accession>
<dbReference type="GO" id="GO:0004252">
    <property type="term" value="F:serine-type endopeptidase activity"/>
    <property type="evidence" value="ECO:0007669"/>
    <property type="project" value="InterPro"/>
</dbReference>
<evidence type="ECO:0000259" key="3">
    <source>
        <dbReference type="Pfam" id="PF00089"/>
    </source>
</evidence>
<dbReference type="InterPro" id="IPR043504">
    <property type="entry name" value="Peptidase_S1_PA_chymotrypsin"/>
</dbReference>
<dbReference type="STRING" id="6313.A0A0K0DDX9"/>
<evidence type="ECO:0000313" key="4">
    <source>
        <dbReference type="Proteomes" id="UP000035642"/>
    </source>
</evidence>
<dbReference type="Gene3D" id="2.40.10.10">
    <property type="entry name" value="Trypsin-like serine proteases"/>
    <property type="match status" value="1"/>
</dbReference>
<evidence type="ECO:0000256" key="1">
    <source>
        <dbReference type="ARBA" id="ARBA00023157"/>
    </source>
</evidence>
<name>A0A0K0DDX9_ANGCA</name>
<sequence>MRTTKRFNELMPDFLNVPEEVVFQLKSKPCVKSDQWVEKEYEKKNIPTCSAVLITSRHALTAAHCVAERRRGITCTLRPEGDLQKMYMRLPHDQMHVVPGTRAVYSTKIDESFTTYYVKNVIIHSGFNVCNGKNDLALLEFSPKMDAEGSPICMPKEDEDLPLKQERLTAAGFGYDPNHPGEFYLKAVKLSFDYAPRDLTRIVTGTRGKSICYVSVM</sequence>
<keyword evidence="4" id="KW-1185">Reference proteome</keyword>
<dbReference type="InterPro" id="IPR018114">
    <property type="entry name" value="TRYPSIN_HIS"/>
</dbReference>
<proteinExistence type="inferred from homology"/>
<dbReference type="Proteomes" id="UP000035642">
    <property type="component" value="Unassembled WGS sequence"/>
</dbReference>